<dbReference type="InterPro" id="IPR046342">
    <property type="entry name" value="CBS_dom_sf"/>
</dbReference>
<organism evidence="4 5">
    <name type="scientific">Pseudidiomarina salinarum</name>
    <dbReference type="NCBI Taxonomy" id="435908"/>
    <lineage>
        <taxon>Bacteria</taxon>
        <taxon>Pseudomonadati</taxon>
        <taxon>Pseudomonadota</taxon>
        <taxon>Gammaproteobacteria</taxon>
        <taxon>Alteromonadales</taxon>
        <taxon>Idiomarinaceae</taxon>
        <taxon>Pseudidiomarina</taxon>
    </lineage>
</organism>
<evidence type="ECO:0000259" key="3">
    <source>
        <dbReference type="PROSITE" id="PS51371"/>
    </source>
</evidence>
<dbReference type="InterPro" id="IPR044729">
    <property type="entry name" value="CBS_bac"/>
</dbReference>
<dbReference type="PANTHER" id="PTHR43080">
    <property type="entry name" value="CBS DOMAIN-CONTAINING PROTEIN CBSX3, MITOCHONDRIAL"/>
    <property type="match status" value="1"/>
</dbReference>
<dbReference type="STRING" id="435908.IDSA_04615"/>
<dbReference type="eggNOG" id="COG0517">
    <property type="taxonomic scope" value="Bacteria"/>
</dbReference>
<comment type="caution">
    <text evidence="4">The sequence shown here is derived from an EMBL/GenBank/DDBJ whole genome shotgun (WGS) entry which is preliminary data.</text>
</comment>
<dbReference type="Gene3D" id="3.10.580.10">
    <property type="entry name" value="CBS-domain"/>
    <property type="match status" value="1"/>
</dbReference>
<feature type="domain" description="CBS" evidence="3">
    <location>
        <begin position="77"/>
        <end position="135"/>
    </location>
</feature>
<reference evidence="4 5" key="1">
    <citation type="submission" date="2014-06" db="EMBL/GenBank/DDBJ databases">
        <title>The draft genome sequence of Idiomarina salinarum ISL-52.</title>
        <authorList>
            <person name="Du J."/>
            <person name="Shao Z."/>
        </authorList>
    </citation>
    <scope>NUCLEOTIDE SEQUENCE [LARGE SCALE GENOMIC DNA]</scope>
    <source>
        <strain evidence="4 5">ISL-52</strain>
    </source>
</reference>
<accession>A0A094IWA0</accession>
<dbReference type="RefSeq" id="WP_034774563.1">
    <property type="nucleotide sequence ID" value="NZ_JPER01000001.1"/>
</dbReference>
<sequence length="139" mass="15729">MQSHKIADYMNPRPVIFTARMSIETAVEKLLSSGQRGGPVVDDNNRVIGFISEHDCLEAMLRDTYHKEQSATVGDCMYGGDVLTVASYENITDLAQRMDRKRPKIYPVLDENRKLIGIITRTDVLKAINLQLHDSYSKN</sequence>
<gene>
    <name evidence="4" type="ORF">IDSA_04615</name>
</gene>
<evidence type="ECO:0000256" key="1">
    <source>
        <dbReference type="ARBA" id="ARBA00023122"/>
    </source>
</evidence>
<dbReference type="PROSITE" id="PS51371">
    <property type="entry name" value="CBS"/>
    <property type="match status" value="2"/>
</dbReference>
<dbReference type="SMART" id="SM00116">
    <property type="entry name" value="CBS"/>
    <property type="match status" value="2"/>
</dbReference>
<dbReference type="InterPro" id="IPR051257">
    <property type="entry name" value="Diverse_CBS-Domain"/>
</dbReference>
<feature type="domain" description="CBS" evidence="3">
    <location>
        <begin position="10"/>
        <end position="68"/>
    </location>
</feature>
<dbReference type="OrthoDB" id="9790355at2"/>
<proteinExistence type="predicted"/>
<dbReference type="SUPFAM" id="SSF54631">
    <property type="entry name" value="CBS-domain pair"/>
    <property type="match status" value="1"/>
</dbReference>
<keyword evidence="5" id="KW-1185">Reference proteome</keyword>
<evidence type="ECO:0000313" key="5">
    <source>
        <dbReference type="Proteomes" id="UP000054363"/>
    </source>
</evidence>
<protein>
    <recommendedName>
        <fullName evidence="3">CBS domain-containing protein</fullName>
    </recommendedName>
</protein>
<dbReference type="PANTHER" id="PTHR43080:SF2">
    <property type="entry name" value="CBS DOMAIN-CONTAINING PROTEIN"/>
    <property type="match status" value="1"/>
</dbReference>
<keyword evidence="1 2" id="KW-0129">CBS domain</keyword>
<dbReference type="InterPro" id="IPR000644">
    <property type="entry name" value="CBS_dom"/>
</dbReference>
<evidence type="ECO:0000256" key="2">
    <source>
        <dbReference type="PROSITE-ProRule" id="PRU00703"/>
    </source>
</evidence>
<evidence type="ECO:0000313" key="4">
    <source>
        <dbReference type="EMBL" id="KFZ31965.1"/>
    </source>
</evidence>
<dbReference type="Proteomes" id="UP000054363">
    <property type="component" value="Unassembled WGS sequence"/>
</dbReference>
<dbReference type="Pfam" id="PF00571">
    <property type="entry name" value="CBS"/>
    <property type="match status" value="2"/>
</dbReference>
<dbReference type="CDD" id="cd04629">
    <property type="entry name" value="CBS_pair_bac"/>
    <property type="match status" value="1"/>
</dbReference>
<dbReference type="EMBL" id="JPER01000001">
    <property type="protein sequence ID" value="KFZ31965.1"/>
    <property type="molecule type" value="Genomic_DNA"/>
</dbReference>
<dbReference type="AlphaFoldDB" id="A0A094IWA0"/>
<name>A0A094IWA0_9GAMM</name>